<dbReference type="AlphaFoldDB" id="A0A0A9AE85"/>
<proteinExistence type="predicted"/>
<dbReference type="EMBL" id="GBRH01247941">
    <property type="protein sequence ID" value="JAD49954.1"/>
    <property type="molecule type" value="Transcribed_RNA"/>
</dbReference>
<protein>
    <submittedName>
        <fullName evidence="2">Uncharacterized protein</fullName>
    </submittedName>
</protein>
<feature type="region of interest" description="Disordered" evidence="1">
    <location>
        <begin position="114"/>
        <end position="141"/>
    </location>
</feature>
<reference evidence="2" key="1">
    <citation type="submission" date="2014-09" db="EMBL/GenBank/DDBJ databases">
        <authorList>
            <person name="Magalhaes I.L.F."/>
            <person name="Oliveira U."/>
            <person name="Santos F.R."/>
            <person name="Vidigal T.H.D.A."/>
            <person name="Brescovit A.D."/>
            <person name="Santos A.J."/>
        </authorList>
    </citation>
    <scope>NUCLEOTIDE SEQUENCE</scope>
    <source>
        <tissue evidence="2">Shoot tissue taken approximately 20 cm above the soil surface</tissue>
    </source>
</reference>
<sequence length="141" mass="14996">MRCLRPSSSLDPSALPFLRLGCILPIRSHPLLIVPASAHLSCNQLLPSPPSPRLGPLGIGGEPASAHPILCQTLTHRYRLFSSLDASRQVYGAFEGGCILLSLPFPYRATQPGTYRASSMRSPTAVGSGATSARSLTGHHR</sequence>
<evidence type="ECO:0000313" key="2">
    <source>
        <dbReference type="EMBL" id="JAD49954.1"/>
    </source>
</evidence>
<name>A0A0A9AE85_ARUDO</name>
<evidence type="ECO:0000256" key="1">
    <source>
        <dbReference type="SAM" id="MobiDB-lite"/>
    </source>
</evidence>
<reference evidence="2" key="2">
    <citation type="journal article" date="2015" name="Data Brief">
        <title>Shoot transcriptome of the giant reed, Arundo donax.</title>
        <authorList>
            <person name="Barrero R.A."/>
            <person name="Guerrero F.D."/>
            <person name="Moolhuijzen P."/>
            <person name="Goolsby J.A."/>
            <person name="Tidwell J."/>
            <person name="Bellgard S.E."/>
            <person name="Bellgard M.I."/>
        </authorList>
    </citation>
    <scope>NUCLEOTIDE SEQUENCE</scope>
    <source>
        <tissue evidence="2">Shoot tissue taken approximately 20 cm above the soil surface</tissue>
    </source>
</reference>
<accession>A0A0A9AE85</accession>
<organism evidence="2">
    <name type="scientific">Arundo donax</name>
    <name type="common">Giant reed</name>
    <name type="synonym">Donax arundinaceus</name>
    <dbReference type="NCBI Taxonomy" id="35708"/>
    <lineage>
        <taxon>Eukaryota</taxon>
        <taxon>Viridiplantae</taxon>
        <taxon>Streptophyta</taxon>
        <taxon>Embryophyta</taxon>
        <taxon>Tracheophyta</taxon>
        <taxon>Spermatophyta</taxon>
        <taxon>Magnoliopsida</taxon>
        <taxon>Liliopsida</taxon>
        <taxon>Poales</taxon>
        <taxon>Poaceae</taxon>
        <taxon>PACMAD clade</taxon>
        <taxon>Arundinoideae</taxon>
        <taxon>Arundineae</taxon>
        <taxon>Arundo</taxon>
    </lineage>
</organism>